<proteinExistence type="inferred from homology"/>
<evidence type="ECO:0000313" key="6">
    <source>
        <dbReference type="Ensembl" id="ENSSFAP00005031908.1"/>
    </source>
</evidence>
<sequence>MHLLCVPPERLSPGSALTLHIVAVSEAENPVWWFSSSGSSVGADRSNMSHDSAASSRELMVVLSAVEPWSALRSLLQDGGTDPGRQLAVTSLGSDQRCDLSFEGRSISLRRAELRPDVPVEDFGRALHGCLGSRPDGIGVFLLLIRGGAYTQTESRVLEALQTCCGAEALRRLVVLSVEDAQVVDQLDDDLLDLIRACDGRYCRVAPPAVVDGLRALVRTVDDMARENGSGGYTESMLSAAKRRSGEDQAVEILRQKLEQARESERAFRQLAEQREARRARDVQELKAKQADERRRDEADRKEHESRRQSLEEAFHSLTVQLQRTPPADEESQKTSVVLLGLSGSGKSSALDLLLQRAGGRYWAAGPAPDGAPPTARCQRKEVCAAGRRLILVDTPELWDEDGVEDVELVKDCLALALPGPHVFLLVLQVGRFTQGESDMLGHLQRLFGREFAEHAVVLFVQAEGGRHRPRWIDDYVAGAHPALRDLVRKCGSRYYELNVSKSHNALSYPQVKDLLLGINKLVAAHGGNPYTTRRFPPQELKERSKEIEERKEGGMEGNSLLRDA</sequence>
<dbReference type="InterPro" id="IPR045058">
    <property type="entry name" value="GIMA/IAN/Toc"/>
</dbReference>
<dbReference type="Ensembl" id="ENSSFAT00005033050.1">
    <property type="protein sequence ID" value="ENSSFAP00005031908.1"/>
    <property type="gene ID" value="ENSSFAG00005016186.1"/>
</dbReference>
<dbReference type="AlphaFoldDB" id="A0A672HRM3"/>
<evidence type="ECO:0000256" key="2">
    <source>
        <dbReference type="ARBA" id="ARBA00022741"/>
    </source>
</evidence>
<feature type="compositionally biased region" description="Basic and acidic residues" evidence="4">
    <location>
        <begin position="540"/>
        <end position="555"/>
    </location>
</feature>
<dbReference type="Proteomes" id="UP000472267">
    <property type="component" value="Chromosome 19"/>
</dbReference>
<reference evidence="6" key="2">
    <citation type="submission" date="2025-08" db="UniProtKB">
        <authorList>
            <consortium name="Ensembl"/>
        </authorList>
    </citation>
    <scope>IDENTIFICATION</scope>
</reference>
<dbReference type="InParanoid" id="A0A672HRM3"/>
<feature type="region of interest" description="Disordered" evidence="4">
    <location>
        <begin position="530"/>
        <end position="565"/>
    </location>
</feature>
<accession>A0A672HRM3</accession>
<dbReference type="SUPFAM" id="SSF52540">
    <property type="entry name" value="P-loop containing nucleoside triphosphate hydrolases"/>
    <property type="match status" value="1"/>
</dbReference>
<feature type="region of interest" description="Disordered" evidence="4">
    <location>
        <begin position="279"/>
        <end position="314"/>
    </location>
</feature>
<keyword evidence="7" id="KW-1185">Reference proteome</keyword>
<evidence type="ECO:0000256" key="4">
    <source>
        <dbReference type="SAM" id="MobiDB-lite"/>
    </source>
</evidence>
<evidence type="ECO:0000256" key="3">
    <source>
        <dbReference type="ARBA" id="ARBA00023134"/>
    </source>
</evidence>
<dbReference type="PROSITE" id="PS51720">
    <property type="entry name" value="G_AIG1"/>
    <property type="match status" value="1"/>
</dbReference>
<dbReference type="InterPro" id="IPR006703">
    <property type="entry name" value="G_AIG1"/>
</dbReference>
<dbReference type="PANTHER" id="PTHR10903">
    <property type="entry name" value="GTPASE, IMAP FAMILY MEMBER-RELATED"/>
    <property type="match status" value="1"/>
</dbReference>
<gene>
    <name evidence="6" type="primary">LOC115406664</name>
</gene>
<evidence type="ECO:0000313" key="7">
    <source>
        <dbReference type="Proteomes" id="UP000472267"/>
    </source>
</evidence>
<dbReference type="GO" id="GO:0005525">
    <property type="term" value="F:GTP binding"/>
    <property type="evidence" value="ECO:0007669"/>
    <property type="project" value="UniProtKB-KW"/>
</dbReference>
<dbReference type="InterPro" id="IPR027417">
    <property type="entry name" value="P-loop_NTPase"/>
</dbReference>
<reference evidence="6" key="3">
    <citation type="submission" date="2025-09" db="UniProtKB">
        <authorList>
            <consortium name="Ensembl"/>
        </authorList>
    </citation>
    <scope>IDENTIFICATION</scope>
</reference>
<keyword evidence="3" id="KW-0342">GTP-binding</keyword>
<comment type="similarity">
    <text evidence="1">Belongs to the TRAFAC class TrmE-Era-EngA-EngB-Septin-like GTPase superfamily. AIG1/Toc34/Toc159-like paraseptin GTPase family. IAN subfamily.</text>
</comment>
<keyword evidence="2" id="KW-0547">Nucleotide-binding</keyword>
<dbReference type="Gene3D" id="3.40.50.300">
    <property type="entry name" value="P-loop containing nucleotide triphosphate hydrolases"/>
    <property type="match status" value="2"/>
</dbReference>
<name>A0A672HRM3_SALFA</name>
<organism evidence="6 7">
    <name type="scientific">Salarias fasciatus</name>
    <name type="common">Jewelled blenny</name>
    <name type="synonym">Blennius fasciatus</name>
    <dbReference type="NCBI Taxonomy" id="181472"/>
    <lineage>
        <taxon>Eukaryota</taxon>
        <taxon>Metazoa</taxon>
        <taxon>Chordata</taxon>
        <taxon>Craniata</taxon>
        <taxon>Vertebrata</taxon>
        <taxon>Euteleostomi</taxon>
        <taxon>Actinopterygii</taxon>
        <taxon>Neopterygii</taxon>
        <taxon>Teleostei</taxon>
        <taxon>Neoteleostei</taxon>
        <taxon>Acanthomorphata</taxon>
        <taxon>Ovalentaria</taxon>
        <taxon>Blenniimorphae</taxon>
        <taxon>Blenniiformes</taxon>
        <taxon>Blennioidei</taxon>
        <taxon>Blenniidae</taxon>
        <taxon>Salariinae</taxon>
        <taxon>Salarias</taxon>
    </lineage>
</organism>
<evidence type="ECO:0000259" key="5">
    <source>
        <dbReference type="PROSITE" id="PS51720"/>
    </source>
</evidence>
<dbReference type="OMA" id="TEDSAMN"/>
<dbReference type="PANTHER" id="PTHR10903:SF112">
    <property type="entry name" value="SI:CH211-113E8.5"/>
    <property type="match status" value="1"/>
</dbReference>
<feature type="domain" description="AIG1-type G" evidence="5">
    <location>
        <begin position="332"/>
        <end position="540"/>
    </location>
</feature>
<evidence type="ECO:0000256" key="1">
    <source>
        <dbReference type="ARBA" id="ARBA00008535"/>
    </source>
</evidence>
<dbReference type="Pfam" id="PF04548">
    <property type="entry name" value="AIG1"/>
    <property type="match status" value="2"/>
</dbReference>
<reference evidence="6" key="1">
    <citation type="submission" date="2019-06" db="EMBL/GenBank/DDBJ databases">
        <authorList>
            <consortium name="Wellcome Sanger Institute Data Sharing"/>
        </authorList>
    </citation>
    <scope>NUCLEOTIDE SEQUENCE [LARGE SCALE GENOMIC DNA]</scope>
</reference>
<protein>
    <recommendedName>
        <fullName evidence="5">AIG1-type G domain-containing protein</fullName>
    </recommendedName>
</protein>